<dbReference type="InterPro" id="IPR036728">
    <property type="entry name" value="PBP_GOBP_sf"/>
</dbReference>
<dbReference type="SUPFAM" id="SSF47565">
    <property type="entry name" value="Insect pheromone/odorant-binding proteins"/>
    <property type="match status" value="1"/>
</dbReference>
<keyword evidence="1" id="KW-0489">Methyltransferase</keyword>
<dbReference type="InterPro" id="IPR015943">
    <property type="entry name" value="WD40/YVTN_repeat-like_dom_sf"/>
</dbReference>
<dbReference type="CDD" id="cd23992">
    <property type="entry name" value="PBP_GOBP"/>
    <property type="match status" value="1"/>
</dbReference>
<dbReference type="PANTHER" id="PTHR46015:SF1">
    <property type="entry name" value="HOMOCYSTEINE S-METHYLTRANSFERASE-LIKE ISOFORM 1"/>
    <property type="match status" value="1"/>
</dbReference>
<dbReference type="InterPro" id="IPR001680">
    <property type="entry name" value="WD40_rpt"/>
</dbReference>
<dbReference type="InterPro" id="IPR036589">
    <property type="entry name" value="HCY_dom_sf"/>
</dbReference>
<keyword evidence="10" id="KW-1185">Reference proteome</keyword>
<evidence type="ECO:0000313" key="9">
    <source>
        <dbReference type="EMBL" id="VEN36749.1"/>
    </source>
</evidence>
<keyword evidence="2" id="KW-0808">Transferase</keyword>
<gene>
    <name evidence="9" type="ORF">CALMAC_LOCUS2245</name>
</gene>
<protein>
    <recommendedName>
        <fullName evidence="8">Hcy-binding domain-containing protein</fullName>
    </recommendedName>
</protein>
<dbReference type="PROSITE" id="PS50970">
    <property type="entry name" value="HCY"/>
    <property type="match status" value="1"/>
</dbReference>
<dbReference type="Pfam" id="PF02574">
    <property type="entry name" value="S-methyl_trans"/>
    <property type="match status" value="2"/>
</dbReference>
<evidence type="ECO:0000256" key="7">
    <source>
        <dbReference type="SAM" id="MobiDB-lite"/>
    </source>
</evidence>
<evidence type="ECO:0000256" key="6">
    <source>
        <dbReference type="PROSITE-ProRule" id="PRU00333"/>
    </source>
</evidence>
<dbReference type="SMART" id="SM00320">
    <property type="entry name" value="WD40"/>
    <property type="match status" value="5"/>
</dbReference>
<sequence>MTLATCAKDVKFYKWPSISYIGIYETPPECISVRTISWSCAGNEILAVKSKGNAVVMNAPQQPEDFVETFDLDVSHVTVGAFSSTNPNIIGFGCEDGRVFTYDLNTNMKFDRCTMPSGIQHLEFSNNDSMVALGCLNSQIVLCDHSFKPCASFVIPNSPTLSCMTYSKMTPQLLAAGSREGILALWDTETTDNILTCRHHTGRIADIAFNNNLLCTVGADGRFASYDLRSYARHATLDYDCSFSSLAFLPGCWEMAFSTTSGQLRSYDIRNMKSPLRTFLAYANGAIKKIAFPTRYEECSMGTPITSTYTNKSFDEDMSASGDFSILTDSSLKPSKGDIKPTGPAIAPFPSTASESESAQVKPAMSINADDFLKALEEKMATATRDFEEKIMQTTYALRLTNSKQFIAMEEKIARTWNDFISYLRTSGGGPVKDKFSNVVTTPHAYESCSLENESQDELNPSSARYLKKAYYYIFSSRSRIPTQNGVQVQFNLFLSKLLSSKLRDHAAYDIQNNPHDPKLMMAPDGNIQYDFIIETAHPEIKDLLVAAINKCRVIDAGANLCEKASNFNLCMYGADPIGGINIPNLHYCKQALSTSQYYNNIICILKQCSNSGTGGWTVLSRELREIIDLINSWILFWSTLAYKGIGGSSRPYYQEGSQEQSRKITVLDGGFATQLSCHVNDPIDGDVLWSSRFIKTNPEAVVKAHLDFLRVEHKLLILSAGADVVITNTYQSDVDLFVKHLNVTKDEAYNLIKRAVELAQTAVKRYQEEFPDNRRPLIAGSVGPYGASLHDGSEYTGSYAKTTSAETMRQWHLPRIKALIEAGQDGKSIAVGENFKEVARRCFELNPEQLVAVGINCCAPRLVEPLITGINMAQSGSTSGCEDKPRIPLIVYPNSGENYDVQVGWIQRDKCEPVENFVSKWLDLGVTWVGGCCRTYATDVAKIRNEVESWCRKNSAAN</sequence>
<dbReference type="GO" id="GO:0046872">
    <property type="term" value="F:metal ion binding"/>
    <property type="evidence" value="ECO:0007669"/>
    <property type="project" value="UniProtKB-KW"/>
</dbReference>
<reference evidence="9 10" key="1">
    <citation type="submission" date="2019-01" db="EMBL/GenBank/DDBJ databases">
        <authorList>
            <person name="Sayadi A."/>
        </authorList>
    </citation>
    <scope>NUCLEOTIDE SEQUENCE [LARGE SCALE GENOMIC DNA]</scope>
</reference>
<evidence type="ECO:0000256" key="2">
    <source>
        <dbReference type="ARBA" id="ARBA00022679"/>
    </source>
</evidence>
<keyword evidence="3" id="KW-0479">Metal-binding</keyword>
<accession>A0A653BMH4</accession>
<dbReference type="EMBL" id="CAACVG010002644">
    <property type="protein sequence ID" value="VEN36749.1"/>
    <property type="molecule type" value="Genomic_DNA"/>
</dbReference>
<dbReference type="InterPro" id="IPR003726">
    <property type="entry name" value="HCY_dom"/>
</dbReference>
<dbReference type="GO" id="GO:0033528">
    <property type="term" value="P:S-methylmethionine cycle"/>
    <property type="evidence" value="ECO:0007669"/>
    <property type="project" value="TreeGrafter"/>
</dbReference>
<dbReference type="OrthoDB" id="1602884at2759"/>
<evidence type="ECO:0000259" key="8">
    <source>
        <dbReference type="PROSITE" id="PS50970"/>
    </source>
</evidence>
<evidence type="ECO:0000313" key="10">
    <source>
        <dbReference type="Proteomes" id="UP000410492"/>
    </source>
</evidence>
<name>A0A653BMH4_CALMS</name>
<dbReference type="GO" id="GO:0032259">
    <property type="term" value="P:methylation"/>
    <property type="evidence" value="ECO:0007669"/>
    <property type="project" value="UniProtKB-KW"/>
</dbReference>
<dbReference type="Gene3D" id="3.20.20.330">
    <property type="entry name" value="Homocysteine-binding-like domain"/>
    <property type="match status" value="2"/>
</dbReference>
<comment type="pathway">
    <text evidence="5">Amino-acid biosynthesis; L-methionine biosynthesis via de novo pathway.</text>
</comment>
<dbReference type="GO" id="GO:0005549">
    <property type="term" value="F:odorant binding"/>
    <property type="evidence" value="ECO:0007669"/>
    <property type="project" value="InterPro"/>
</dbReference>
<organism evidence="9 10">
    <name type="scientific">Callosobruchus maculatus</name>
    <name type="common">Southern cowpea weevil</name>
    <name type="synonym">Pulse bruchid</name>
    <dbReference type="NCBI Taxonomy" id="64391"/>
    <lineage>
        <taxon>Eukaryota</taxon>
        <taxon>Metazoa</taxon>
        <taxon>Ecdysozoa</taxon>
        <taxon>Arthropoda</taxon>
        <taxon>Hexapoda</taxon>
        <taxon>Insecta</taxon>
        <taxon>Pterygota</taxon>
        <taxon>Neoptera</taxon>
        <taxon>Endopterygota</taxon>
        <taxon>Coleoptera</taxon>
        <taxon>Polyphaga</taxon>
        <taxon>Cucujiformia</taxon>
        <taxon>Chrysomeloidea</taxon>
        <taxon>Chrysomelidae</taxon>
        <taxon>Bruchinae</taxon>
        <taxon>Bruchini</taxon>
        <taxon>Callosobruchus</taxon>
    </lineage>
</organism>
<keyword evidence="4" id="KW-0862">Zinc</keyword>
<dbReference type="Gene3D" id="1.10.238.20">
    <property type="entry name" value="Pheromone/general odorant binding protein domain"/>
    <property type="match status" value="1"/>
</dbReference>
<dbReference type="SUPFAM" id="SSF82282">
    <property type="entry name" value="Homocysteine S-methyltransferase"/>
    <property type="match status" value="1"/>
</dbReference>
<dbReference type="AlphaFoldDB" id="A0A653BMH4"/>
<evidence type="ECO:0000256" key="1">
    <source>
        <dbReference type="ARBA" id="ARBA00022603"/>
    </source>
</evidence>
<comment type="caution">
    <text evidence="6">Lacks conserved residue(s) required for the propagation of feature annotation.</text>
</comment>
<dbReference type="PANTHER" id="PTHR46015">
    <property type="entry name" value="ZGC:172121"/>
    <property type="match status" value="1"/>
</dbReference>
<dbReference type="GO" id="GO:0009086">
    <property type="term" value="P:methionine biosynthetic process"/>
    <property type="evidence" value="ECO:0007669"/>
    <property type="project" value="TreeGrafter"/>
</dbReference>
<evidence type="ECO:0000256" key="5">
    <source>
        <dbReference type="ARBA" id="ARBA00034478"/>
    </source>
</evidence>
<dbReference type="SUPFAM" id="SSF50978">
    <property type="entry name" value="WD40 repeat-like"/>
    <property type="match status" value="1"/>
</dbReference>
<dbReference type="InterPro" id="IPR036322">
    <property type="entry name" value="WD40_repeat_dom_sf"/>
</dbReference>
<evidence type="ECO:0000256" key="4">
    <source>
        <dbReference type="ARBA" id="ARBA00022833"/>
    </source>
</evidence>
<dbReference type="Gene3D" id="2.130.10.10">
    <property type="entry name" value="YVTN repeat-like/Quinoprotein amine dehydrogenase"/>
    <property type="match status" value="2"/>
</dbReference>
<dbReference type="InterPro" id="IPR051486">
    <property type="entry name" value="Hcy_S-methyltransferase"/>
</dbReference>
<evidence type="ECO:0000256" key="3">
    <source>
        <dbReference type="ARBA" id="ARBA00022723"/>
    </source>
</evidence>
<dbReference type="GO" id="GO:0008898">
    <property type="term" value="F:S-adenosylmethionine-homocysteine S-methyltransferase activity"/>
    <property type="evidence" value="ECO:0007669"/>
    <property type="project" value="TreeGrafter"/>
</dbReference>
<feature type="region of interest" description="Disordered" evidence="7">
    <location>
        <begin position="333"/>
        <end position="361"/>
    </location>
</feature>
<feature type="domain" description="Hcy-binding" evidence="8">
    <location>
        <begin position="654"/>
        <end position="959"/>
    </location>
</feature>
<dbReference type="Proteomes" id="UP000410492">
    <property type="component" value="Unassembled WGS sequence"/>
</dbReference>
<proteinExistence type="predicted"/>